<protein>
    <submittedName>
        <fullName evidence="2">Uncharacterized protein</fullName>
    </submittedName>
</protein>
<dbReference type="KEGG" id="dvi:6628502"/>
<reference evidence="2 3" key="1">
    <citation type="journal article" date="2007" name="Nature">
        <title>Evolution of genes and genomes on the Drosophila phylogeny.</title>
        <authorList>
            <consortium name="Drosophila 12 Genomes Consortium"/>
            <person name="Clark A.G."/>
            <person name="Eisen M.B."/>
            <person name="Smith D.R."/>
            <person name="Bergman C.M."/>
            <person name="Oliver B."/>
            <person name="Markow T.A."/>
            <person name="Kaufman T.C."/>
            <person name="Kellis M."/>
            <person name="Gelbart W."/>
            <person name="Iyer V.N."/>
            <person name="Pollard D.A."/>
            <person name="Sackton T.B."/>
            <person name="Larracuente A.M."/>
            <person name="Singh N.D."/>
            <person name="Abad J.P."/>
            <person name="Abt D.N."/>
            <person name="Adryan B."/>
            <person name="Aguade M."/>
            <person name="Akashi H."/>
            <person name="Anderson W.W."/>
            <person name="Aquadro C.F."/>
            <person name="Ardell D.H."/>
            <person name="Arguello R."/>
            <person name="Artieri C.G."/>
            <person name="Barbash D.A."/>
            <person name="Barker D."/>
            <person name="Barsanti P."/>
            <person name="Batterham P."/>
            <person name="Batzoglou S."/>
            <person name="Begun D."/>
            <person name="Bhutkar A."/>
            <person name="Blanco E."/>
            <person name="Bosak S.A."/>
            <person name="Bradley R.K."/>
            <person name="Brand A.D."/>
            <person name="Brent M.R."/>
            <person name="Brooks A.N."/>
            <person name="Brown R.H."/>
            <person name="Butlin R.K."/>
            <person name="Caggese C."/>
            <person name="Calvi B.R."/>
            <person name="Bernardo de Carvalho A."/>
            <person name="Caspi A."/>
            <person name="Castrezana S."/>
            <person name="Celniker S.E."/>
            <person name="Chang J.L."/>
            <person name="Chapple C."/>
            <person name="Chatterji S."/>
            <person name="Chinwalla A."/>
            <person name="Civetta A."/>
            <person name="Clifton S.W."/>
            <person name="Comeron J.M."/>
            <person name="Costello J.C."/>
            <person name="Coyne J.A."/>
            <person name="Daub J."/>
            <person name="David R.G."/>
            <person name="Delcher A.L."/>
            <person name="Delehaunty K."/>
            <person name="Do C.B."/>
            <person name="Ebling H."/>
            <person name="Edwards K."/>
            <person name="Eickbush T."/>
            <person name="Evans J.D."/>
            <person name="Filipski A."/>
            <person name="Findeiss S."/>
            <person name="Freyhult E."/>
            <person name="Fulton L."/>
            <person name="Fulton R."/>
            <person name="Garcia A.C."/>
            <person name="Gardiner A."/>
            <person name="Garfield D.A."/>
            <person name="Garvin B.E."/>
            <person name="Gibson G."/>
            <person name="Gilbert D."/>
            <person name="Gnerre S."/>
            <person name="Godfrey J."/>
            <person name="Good R."/>
            <person name="Gotea V."/>
            <person name="Gravely B."/>
            <person name="Greenberg A.J."/>
            <person name="Griffiths-Jones S."/>
            <person name="Gross S."/>
            <person name="Guigo R."/>
            <person name="Gustafson E.A."/>
            <person name="Haerty W."/>
            <person name="Hahn M.W."/>
            <person name="Halligan D.L."/>
            <person name="Halpern A.L."/>
            <person name="Halter G.M."/>
            <person name="Han M.V."/>
            <person name="Heger A."/>
            <person name="Hillier L."/>
            <person name="Hinrichs A.S."/>
            <person name="Holmes I."/>
            <person name="Hoskins R.A."/>
            <person name="Hubisz M.J."/>
            <person name="Hultmark D."/>
            <person name="Huntley M.A."/>
            <person name="Jaffe D.B."/>
            <person name="Jagadeeshan S."/>
            <person name="Jeck W.R."/>
            <person name="Johnson J."/>
            <person name="Jones C.D."/>
            <person name="Jordan W.C."/>
            <person name="Karpen G.H."/>
            <person name="Kataoka E."/>
            <person name="Keightley P.D."/>
            <person name="Kheradpour P."/>
            <person name="Kirkness E.F."/>
            <person name="Koerich L.B."/>
            <person name="Kristiansen K."/>
            <person name="Kudrna D."/>
            <person name="Kulathinal R.J."/>
            <person name="Kumar S."/>
            <person name="Kwok R."/>
            <person name="Lander E."/>
            <person name="Langley C.H."/>
            <person name="Lapoint R."/>
            <person name="Lazzaro B.P."/>
            <person name="Lee S.J."/>
            <person name="Levesque L."/>
            <person name="Li R."/>
            <person name="Lin C.F."/>
            <person name="Lin M.F."/>
            <person name="Lindblad-Toh K."/>
            <person name="Llopart A."/>
            <person name="Long M."/>
            <person name="Low L."/>
            <person name="Lozovsky E."/>
            <person name="Lu J."/>
            <person name="Luo M."/>
            <person name="Machado C.A."/>
            <person name="Makalowski W."/>
            <person name="Marzo M."/>
            <person name="Matsuda M."/>
            <person name="Matzkin L."/>
            <person name="McAllister B."/>
            <person name="McBride C.S."/>
            <person name="McKernan B."/>
            <person name="McKernan K."/>
            <person name="Mendez-Lago M."/>
            <person name="Minx P."/>
            <person name="Mollenhauer M.U."/>
            <person name="Montooth K."/>
            <person name="Mount S.M."/>
            <person name="Mu X."/>
            <person name="Myers E."/>
            <person name="Negre B."/>
            <person name="Newfeld S."/>
            <person name="Nielsen R."/>
            <person name="Noor M.A."/>
            <person name="O'Grady P."/>
            <person name="Pachter L."/>
            <person name="Papaceit M."/>
            <person name="Parisi M.J."/>
            <person name="Parisi M."/>
            <person name="Parts L."/>
            <person name="Pedersen J.S."/>
            <person name="Pesole G."/>
            <person name="Phillippy A.M."/>
            <person name="Ponting C.P."/>
            <person name="Pop M."/>
            <person name="Porcelli D."/>
            <person name="Powell J.R."/>
            <person name="Prohaska S."/>
            <person name="Pruitt K."/>
            <person name="Puig M."/>
            <person name="Quesneville H."/>
            <person name="Ram K.R."/>
            <person name="Rand D."/>
            <person name="Rasmussen M.D."/>
            <person name="Reed L.K."/>
            <person name="Reenan R."/>
            <person name="Reily A."/>
            <person name="Remington K.A."/>
            <person name="Rieger T.T."/>
            <person name="Ritchie M.G."/>
            <person name="Robin C."/>
            <person name="Rogers Y.H."/>
            <person name="Rohde C."/>
            <person name="Rozas J."/>
            <person name="Rubenfield M.J."/>
            <person name="Ruiz A."/>
            <person name="Russo S."/>
            <person name="Salzberg S.L."/>
            <person name="Sanchez-Gracia A."/>
            <person name="Saranga D.J."/>
            <person name="Sato H."/>
            <person name="Schaeffer S.W."/>
            <person name="Schatz M.C."/>
            <person name="Schlenke T."/>
            <person name="Schwartz R."/>
            <person name="Segarra C."/>
            <person name="Singh R.S."/>
            <person name="Sirot L."/>
            <person name="Sirota M."/>
            <person name="Sisneros N.B."/>
            <person name="Smith C.D."/>
            <person name="Smith T.F."/>
            <person name="Spieth J."/>
            <person name="Stage D.E."/>
            <person name="Stark A."/>
            <person name="Stephan W."/>
            <person name="Strausberg R.L."/>
            <person name="Strempel S."/>
            <person name="Sturgill D."/>
            <person name="Sutton G."/>
            <person name="Sutton G.G."/>
            <person name="Tao W."/>
            <person name="Teichmann S."/>
            <person name="Tobari Y.N."/>
            <person name="Tomimura Y."/>
            <person name="Tsolas J.M."/>
            <person name="Valente V.L."/>
            <person name="Venter E."/>
            <person name="Venter J.C."/>
            <person name="Vicario S."/>
            <person name="Vieira F.G."/>
            <person name="Vilella A.J."/>
            <person name="Villasante A."/>
            <person name="Walenz B."/>
            <person name="Wang J."/>
            <person name="Wasserman M."/>
            <person name="Watts T."/>
            <person name="Wilson D."/>
            <person name="Wilson R.K."/>
            <person name="Wing R.A."/>
            <person name="Wolfner M.F."/>
            <person name="Wong A."/>
            <person name="Wong G.K."/>
            <person name="Wu C.I."/>
            <person name="Wu G."/>
            <person name="Yamamoto D."/>
            <person name="Yang H.P."/>
            <person name="Yang S.P."/>
            <person name="Yorke J.A."/>
            <person name="Yoshida K."/>
            <person name="Zdobnov E."/>
            <person name="Zhang P."/>
            <person name="Zhang Y."/>
            <person name="Zimin A.V."/>
            <person name="Baldwin J."/>
            <person name="Abdouelleil A."/>
            <person name="Abdulkadir J."/>
            <person name="Abebe A."/>
            <person name="Abera B."/>
            <person name="Abreu J."/>
            <person name="Acer S.C."/>
            <person name="Aftuck L."/>
            <person name="Alexander A."/>
            <person name="An P."/>
            <person name="Anderson E."/>
            <person name="Anderson S."/>
            <person name="Arachi H."/>
            <person name="Azer M."/>
            <person name="Bachantsang P."/>
            <person name="Barry A."/>
            <person name="Bayul T."/>
            <person name="Berlin A."/>
            <person name="Bessette D."/>
            <person name="Bloom T."/>
            <person name="Blye J."/>
            <person name="Boguslavskiy L."/>
            <person name="Bonnet C."/>
            <person name="Boukhgalter B."/>
            <person name="Bourzgui I."/>
            <person name="Brown A."/>
            <person name="Cahill P."/>
            <person name="Channer S."/>
            <person name="Cheshatsang Y."/>
            <person name="Chuda L."/>
            <person name="Citroen M."/>
            <person name="Collymore A."/>
            <person name="Cooke P."/>
            <person name="Costello M."/>
            <person name="D'Aco K."/>
            <person name="Daza R."/>
            <person name="De Haan G."/>
            <person name="DeGray S."/>
            <person name="DeMaso C."/>
            <person name="Dhargay N."/>
            <person name="Dooley K."/>
            <person name="Dooley E."/>
            <person name="Doricent M."/>
            <person name="Dorje P."/>
            <person name="Dorjee K."/>
            <person name="Dupes A."/>
            <person name="Elong R."/>
            <person name="Falk J."/>
            <person name="Farina A."/>
            <person name="Faro S."/>
            <person name="Ferguson D."/>
            <person name="Fisher S."/>
            <person name="Foley C.D."/>
            <person name="Franke A."/>
            <person name="Friedrich D."/>
            <person name="Gadbois L."/>
            <person name="Gearin G."/>
            <person name="Gearin C.R."/>
            <person name="Giannoukos G."/>
            <person name="Goode T."/>
            <person name="Graham J."/>
            <person name="Grandbois E."/>
            <person name="Grewal S."/>
            <person name="Gyaltsen K."/>
            <person name="Hafez N."/>
            <person name="Hagos B."/>
            <person name="Hall J."/>
            <person name="Henson C."/>
            <person name="Hollinger A."/>
            <person name="Honan T."/>
            <person name="Huard M.D."/>
            <person name="Hughes L."/>
            <person name="Hurhula B."/>
            <person name="Husby M.E."/>
            <person name="Kamat A."/>
            <person name="Kanga B."/>
            <person name="Kashin S."/>
            <person name="Khazanovich D."/>
            <person name="Kisner P."/>
            <person name="Lance K."/>
            <person name="Lara M."/>
            <person name="Lee W."/>
            <person name="Lennon N."/>
            <person name="Letendre F."/>
            <person name="LeVine R."/>
            <person name="Lipovsky A."/>
            <person name="Liu X."/>
            <person name="Liu J."/>
            <person name="Liu S."/>
            <person name="Lokyitsang T."/>
            <person name="Lokyitsang Y."/>
            <person name="Lubonja R."/>
            <person name="Lui A."/>
            <person name="MacDonald P."/>
            <person name="Magnisalis V."/>
            <person name="Maru K."/>
            <person name="Matthews C."/>
            <person name="McCusker W."/>
            <person name="McDonough S."/>
            <person name="Mehta T."/>
            <person name="Meldrim J."/>
            <person name="Meneus L."/>
            <person name="Mihai O."/>
            <person name="Mihalev A."/>
            <person name="Mihova T."/>
            <person name="Mittelman R."/>
            <person name="Mlenga V."/>
            <person name="Montmayeur A."/>
            <person name="Mulrain L."/>
            <person name="Navidi A."/>
            <person name="Naylor J."/>
            <person name="Negash T."/>
            <person name="Nguyen T."/>
            <person name="Nguyen N."/>
            <person name="Nicol R."/>
            <person name="Norbu C."/>
            <person name="Norbu N."/>
            <person name="Novod N."/>
            <person name="O'Neill B."/>
            <person name="Osman S."/>
            <person name="Markiewicz E."/>
            <person name="Oyono O.L."/>
            <person name="Patti C."/>
            <person name="Phunkhang P."/>
            <person name="Pierre F."/>
            <person name="Priest M."/>
            <person name="Raghuraman S."/>
            <person name="Rege F."/>
            <person name="Reyes R."/>
            <person name="Rise C."/>
            <person name="Rogov P."/>
            <person name="Ross K."/>
            <person name="Ryan E."/>
            <person name="Settipalli S."/>
            <person name="Shea T."/>
            <person name="Sherpa N."/>
            <person name="Shi L."/>
            <person name="Shih D."/>
            <person name="Sparrow T."/>
            <person name="Spaulding J."/>
            <person name="Stalker J."/>
            <person name="Stange-Thomann N."/>
            <person name="Stavropoulos S."/>
            <person name="Stone C."/>
            <person name="Strader C."/>
            <person name="Tesfaye S."/>
            <person name="Thomson T."/>
            <person name="Thoulutsang Y."/>
            <person name="Thoulutsang D."/>
            <person name="Topham K."/>
            <person name="Topping I."/>
            <person name="Tsamla T."/>
            <person name="Vassiliev H."/>
            <person name="Vo A."/>
            <person name="Wangchuk T."/>
            <person name="Wangdi T."/>
            <person name="Weiand M."/>
            <person name="Wilkinson J."/>
            <person name="Wilson A."/>
            <person name="Yadav S."/>
            <person name="Young G."/>
            <person name="Yu Q."/>
            <person name="Zembek L."/>
            <person name="Zhong D."/>
            <person name="Zimmer A."/>
            <person name="Zwirko Z."/>
            <person name="Jaffe D.B."/>
            <person name="Alvarez P."/>
            <person name="Brockman W."/>
            <person name="Butler J."/>
            <person name="Chin C."/>
            <person name="Gnerre S."/>
            <person name="Grabherr M."/>
            <person name="Kleber M."/>
            <person name="Mauceli E."/>
            <person name="MacCallum I."/>
        </authorList>
    </citation>
    <scope>NUCLEOTIDE SEQUENCE [LARGE SCALE GENOMIC DNA]</scope>
    <source>
        <strain evidence="3">Tucson 15010-1051.87</strain>
    </source>
</reference>
<dbReference type="PhylomeDB" id="B4LTU1"/>
<proteinExistence type="predicted"/>
<dbReference type="AlphaFoldDB" id="B4LTU1"/>
<dbReference type="OrthoDB" id="7883789at2759"/>
<dbReference type="eggNOG" id="ENOG502T95Y">
    <property type="taxonomic scope" value="Eukaryota"/>
</dbReference>
<accession>B4LTU1</accession>
<dbReference type="InParanoid" id="B4LTU1"/>
<feature type="compositionally biased region" description="Basic residues" evidence="1">
    <location>
        <begin position="84"/>
        <end position="95"/>
    </location>
</feature>
<gene>
    <name evidence="2" type="primary">Dvir\GJ10220</name>
    <name evidence="2" type="ORF">Dvir_GJ10220</name>
</gene>
<dbReference type="STRING" id="7244.B4LTU1"/>
<feature type="compositionally biased region" description="Basic and acidic residues" evidence="1">
    <location>
        <begin position="63"/>
        <end position="73"/>
    </location>
</feature>
<dbReference type="HOGENOM" id="CLU_129484_0_0_1"/>
<feature type="region of interest" description="Disordered" evidence="1">
    <location>
        <begin position="50"/>
        <end position="113"/>
    </location>
</feature>
<dbReference type="OMA" id="QYDRQVC"/>
<keyword evidence="3" id="KW-1185">Reference proteome</keyword>
<evidence type="ECO:0000313" key="2">
    <source>
        <dbReference type="EMBL" id="EDW63992.1"/>
    </source>
</evidence>
<name>B4LTU1_DROVI</name>
<dbReference type="EMBL" id="CH940649">
    <property type="protein sequence ID" value="EDW63992.1"/>
    <property type="molecule type" value="Genomic_DNA"/>
</dbReference>
<evidence type="ECO:0000256" key="1">
    <source>
        <dbReference type="SAM" id="MobiDB-lite"/>
    </source>
</evidence>
<organism evidence="2 3">
    <name type="scientific">Drosophila virilis</name>
    <name type="common">Fruit fly</name>
    <dbReference type="NCBI Taxonomy" id="7244"/>
    <lineage>
        <taxon>Eukaryota</taxon>
        <taxon>Metazoa</taxon>
        <taxon>Ecdysozoa</taxon>
        <taxon>Arthropoda</taxon>
        <taxon>Hexapoda</taxon>
        <taxon>Insecta</taxon>
        <taxon>Pterygota</taxon>
        <taxon>Neoptera</taxon>
        <taxon>Endopterygota</taxon>
        <taxon>Diptera</taxon>
        <taxon>Brachycera</taxon>
        <taxon>Muscomorpha</taxon>
        <taxon>Ephydroidea</taxon>
        <taxon>Drosophilidae</taxon>
        <taxon>Drosophila</taxon>
    </lineage>
</organism>
<sequence length="148" mass="16085">MKSHLMKLKFEADELSYTNTYGALELEAAAALLMLRYQYDISAVGGTGCTVAQTTPPPPPAAETEKSTPKEQVRAVVDASSQPLKKRRIPPHLLRRSLTPAKATPSTQHGGNVTKAKLKAVPAAACNKALLKSCRNMIREFLDNQELI</sequence>
<evidence type="ECO:0000313" key="3">
    <source>
        <dbReference type="Proteomes" id="UP000008792"/>
    </source>
</evidence>
<dbReference type="Proteomes" id="UP000008792">
    <property type="component" value="Unassembled WGS sequence"/>
</dbReference>